<organism evidence="1">
    <name type="scientific">viral metagenome</name>
    <dbReference type="NCBI Taxonomy" id="1070528"/>
    <lineage>
        <taxon>unclassified sequences</taxon>
        <taxon>metagenomes</taxon>
        <taxon>organismal metagenomes</taxon>
    </lineage>
</organism>
<reference evidence="1" key="1">
    <citation type="submission" date="2020-03" db="EMBL/GenBank/DDBJ databases">
        <title>The deep terrestrial virosphere.</title>
        <authorList>
            <person name="Holmfeldt K."/>
            <person name="Nilsson E."/>
            <person name="Simone D."/>
            <person name="Lopez-Fernandez M."/>
            <person name="Wu X."/>
            <person name="de Brujin I."/>
            <person name="Lundin D."/>
            <person name="Andersson A."/>
            <person name="Bertilsson S."/>
            <person name="Dopson M."/>
        </authorList>
    </citation>
    <scope>NUCLEOTIDE SEQUENCE</scope>
    <source>
        <strain evidence="1">TM448B04332</strain>
    </source>
</reference>
<gene>
    <name evidence="1" type="ORF">TM448B04332_0004</name>
</gene>
<proteinExistence type="predicted"/>
<name>A0A6M3XZ07_9ZZZZ</name>
<evidence type="ECO:0000313" key="1">
    <source>
        <dbReference type="EMBL" id="QJI03235.1"/>
    </source>
</evidence>
<dbReference type="AlphaFoldDB" id="A0A6M3XZ07"/>
<accession>A0A6M3XZ07</accession>
<protein>
    <submittedName>
        <fullName evidence="1">Uncharacterized protein</fullName>
    </submittedName>
</protein>
<sequence>MTNCTASKIEVGACFYCTLTKGEHGEFHEARDTSEKVIRKWKGQFKGRGKRRF</sequence>
<dbReference type="EMBL" id="MT145070">
    <property type="protein sequence ID" value="QJI03235.1"/>
    <property type="molecule type" value="Genomic_DNA"/>
</dbReference>